<dbReference type="EMBL" id="MU117987">
    <property type="protein sequence ID" value="KAF9650243.1"/>
    <property type="molecule type" value="Genomic_DNA"/>
</dbReference>
<evidence type="ECO:0000313" key="2">
    <source>
        <dbReference type="Proteomes" id="UP000886501"/>
    </source>
</evidence>
<keyword evidence="2" id="KW-1185">Reference proteome</keyword>
<comment type="caution">
    <text evidence="1">The sequence shown here is derived from an EMBL/GenBank/DDBJ whole genome shotgun (WGS) entry which is preliminary data.</text>
</comment>
<organism evidence="1 2">
    <name type="scientific">Thelephora ganbajun</name>
    <name type="common">Ganba fungus</name>
    <dbReference type="NCBI Taxonomy" id="370292"/>
    <lineage>
        <taxon>Eukaryota</taxon>
        <taxon>Fungi</taxon>
        <taxon>Dikarya</taxon>
        <taxon>Basidiomycota</taxon>
        <taxon>Agaricomycotina</taxon>
        <taxon>Agaricomycetes</taxon>
        <taxon>Thelephorales</taxon>
        <taxon>Thelephoraceae</taxon>
        <taxon>Thelephora</taxon>
    </lineage>
</organism>
<proteinExistence type="predicted"/>
<reference evidence="1" key="1">
    <citation type="submission" date="2019-10" db="EMBL/GenBank/DDBJ databases">
        <authorList>
            <consortium name="DOE Joint Genome Institute"/>
            <person name="Kuo A."/>
            <person name="Miyauchi S."/>
            <person name="Kiss E."/>
            <person name="Drula E."/>
            <person name="Kohler A."/>
            <person name="Sanchez-Garcia M."/>
            <person name="Andreopoulos B."/>
            <person name="Barry K.W."/>
            <person name="Bonito G."/>
            <person name="Buee M."/>
            <person name="Carver A."/>
            <person name="Chen C."/>
            <person name="Cichocki N."/>
            <person name="Clum A."/>
            <person name="Culley D."/>
            <person name="Crous P.W."/>
            <person name="Fauchery L."/>
            <person name="Girlanda M."/>
            <person name="Hayes R."/>
            <person name="Keri Z."/>
            <person name="Labutti K."/>
            <person name="Lipzen A."/>
            <person name="Lombard V."/>
            <person name="Magnuson J."/>
            <person name="Maillard F."/>
            <person name="Morin E."/>
            <person name="Murat C."/>
            <person name="Nolan M."/>
            <person name="Ohm R."/>
            <person name="Pangilinan J."/>
            <person name="Pereira M."/>
            <person name="Perotto S."/>
            <person name="Peter M."/>
            <person name="Riley R."/>
            <person name="Sitrit Y."/>
            <person name="Stielow B."/>
            <person name="Szollosi G."/>
            <person name="Zifcakova L."/>
            <person name="Stursova M."/>
            <person name="Spatafora J.W."/>
            <person name="Tedersoo L."/>
            <person name="Vaario L.-M."/>
            <person name="Yamada A."/>
            <person name="Yan M."/>
            <person name="Wang P."/>
            <person name="Xu J."/>
            <person name="Bruns T."/>
            <person name="Baldrian P."/>
            <person name="Vilgalys R."/>
            <person name="Henrissat B."/>
            <person name="Grigoriev I.V."/>
            <person name="Hibbett D."/>
            <person name="Nagy L.G."/>
            <person name="Martin F.M."/>
        </authorList>
    </citation>
    <scope>NUCLEOTIDE SEQUENCE</scope>
    <source>
        <strain evidence="1">P2</strain>
    </source>
</reference>
<accession>A0ACB6ZLQ4</accession>
<reference evidence="1" key="2">
    <citation type="journal article" date="2020" name="Nat. Commun.">
        <title>Large-scale genome sequencing of mycorrhizal fungi provides insights into the early evolution of symbiotic traits.</title>
        <authorList>
            <person name="Miyauchi S."/>
            <person name="Kiss E."/>
            <person name="Kuo A."/>
            <person name="Drula E."/>
            <person name="Kohler A."/>
            <person name="Sanchez-Garcia M."/>
            <person name="Morin E."/>
            <person name="Andreopoulos B."/>
            <person name="Barry K.W."/>
            <person name="Bonito G."/>
            <person name="Buee M."/>
            <person name="Carver A."/>
            <person name="Chen C."/>
            <person name="Cichocki N."/>
            <person name="Clum A."/>
            <person name="Culley D."/>
            <person name="Crous P.W."/>
            <person name="Fauchery L."/>
            <person name="Girlanda M."/>
            <person name="Hayes R.D."/>
            <person name="Keri Z."/>
            <person name="LaButti K."/>
            <person name="Lipzen A."/>
            <person name="Lombard V."/>
            <person name="Magnuson J."/>
            <person name="Maillard F."/>
            <person name="Murat C."/>
            <person name="Nolan M."/>
            <person name="Ohm R.A."/>
            <person name="Pangilinan J."/>
            <person name="Pereira M.F."/>
            <person name="Perotto S."/>
            <person name="Peter M."/>
            <person name="Pfister S."/>
            <person name="Riley R."/>
            <person name="Sitrit Y."/>
            <person name="Stielow J.B."/>
            <person name="Szollosi G."/>
            <person name="Zifcakova L."/>
            <person name="Stursova M."/>
            <person name="Spatafora J.W."/>
            <person name="Tedersoo L."/>
            <person name="Vaario L.M."/>
            <person name="Yamada A."/>
            <person name="Yan M."/>
            <person name="Wang P."/>
            <person name="Xu J."/>
            <person name="Bruns T."/>
            <person name="Baldrian P."/>
            <person name="Vilgalys R."/>
            <person name="Dunand C."/>
            <person name="Henrissat B."/>
            <person name="Grigoriev I.V."/>
            <person name="Hibbett D."/>
            <person name="Nagy L.G."/>
            <person name="Martin F.M."/>
        </authorList>
    </citation>
    <scope>NUCLEOTIDE SEQUENCE</scope>
    <source>
        <strain evidence="1">P2</strain>
    </source>
</reference>
<name>A0ACB6ZLQ4_THEGA</name>
<evidence type="ECO:0000313" key="1">
    <source>
        <dbReference type="EMBL" id="KAF9650243.1"/>
    </source>
</evidence>
<sequence length="736" mass="79445">MSASTPSTVLATICVVDSSLAVAVEWAKIFSDYLTPIIQRLAELASNANQFRIGFITYGLASSRPSPLLCQRFFQPSVLMNKEMKDEPVKFSIGHTGIGSSSGGMAVLEGIVAALEMFDKLRQSIGVPPGQSQIQQPNKPPMTLISHIIHLAAAPPDGSLHPVWNANSKFDQLTWSTLQDEFKQRQMNYSIVTIRPIPRFKEIFLSANFTDAASPWFDVAPNHTVMLSGFPPKGLKRQTEPTTATPDPKRPRQDSNTKPASGASPSGPALGSESATPTTNSAIVPNSLSFANMPPAKQQEFMEKYLKLQSEIKQELVAIQKAQADASPPEVLLPMKNDLGKKIELYKRLSTILPGQKKLPASTGTVPGPSSQPPPSGAAIPTSTTTPAIDPNHSNPVPPAPEPAQLPIPSTTAVEPQNLSVPNTMAPKESYPTEVMTQIHRLMQQQNQQSLAQQGGTTQLPVVNNPSMIPRPGPRRQWHGVFSSVTANGTQEAIIYVSAEFQQNAEPHIATWPPKIQISAALEKAVTPQEFHQWASQNNGVLCKIMAQRRPETPPNNEVLLSQLINSLAEKSMSKYAVASWPLPNGAGVRKTMIMTTLRGMLMGAVFPLTGFSEMPKAGSVPQQPIQQSGQQTLQQPAQQTSQTQLSTTSIPPELTPRLHNISRDQIAMIRAMQARFGGTGRNTGLSLTGNVGDLPGSTFQSGTVNSATQQHHQIPTGVSLEVMQALMQHKQDGSG</sequence>
<protein>
    <submittedName>
        <fullName evidence="1">Uncharacterized protein</fullName>
    </submittedName>
</protein>
<dbReference type="Proteomes" id="UP000886501">
    <property type="component" value="Unassembled WGS sequence"/>
</dbReference>
<gene>
    <name evidence="1" type="ORF">BDM02DRAFT_3268153</name>
</gene>